<feature type="compositionally biased region" description="Acidic residues" evidence="1">
    <location>
        <begin position="828"/>
        <end position="838"/>
    </location>
</feature>
<name>A0ABQ4WYQ4_9ASTR</name>
<feature type="region of interest" description="Disordered" evidence="1">
    <location>
        <begin position="816"/>
        <end position="983"/>
    </location>
</feature>
<evidence type="ECO:0000256" key="1">
    <source>
        <dbReference type="SAM" id="MobiDB-lite"/>
    </source>
</evidence>
<evidence type="ECO:0000256" key="2">
    <source>
        <dbReference type="SAM" id="SignalP"/>
    </source>
</evidence>
<feature type="compositionally biased region" description="Polar residues" evidence="1">
    <location>
        <begin position="880"/>
        <end position="897"/>
    </location>
</feature>
<feature type="chain" id="PRO_5045787675" evidence="2">
    <location>
        <begin position="32"/>
        <end position="1608"/>
    </location>
</feature>
<feature type="compositionally biased region" description="Basic and acidic residues" evidence="1">
    <location>
        <begin position="898"/>
        <end position="930"/>
    </location>
</feature>
<feature type="compositionally biased region" description="Basic residues" evidence="1">
    <location>
        <begin position="280"/>
        <end position="294"/>
    </location>
</feature>
<feature type="compositionally biased region" description="Polar residues" evidence="1">
    <location>
        <begin position="423"/>
        <end position="433"/>
    </location>
</feature>
<feature type="compositionally biased region" description="Polar residues" evidence="1">
    <location>
        <begin position="601"/>
        <end position="614"/>
    </location>
</feature>
<keyword evidence="2" id="KW-0732">Signal</keyword>
<reference evidence="3" key="1">
    <citation type="journal article" date="2022" name="Int. J. Mol. Sci.">
        <title>Draft Genome of Tanacetum Coccineum: Genomic Comparison of Closely Related Tanacetum-Family Plants.</title>
        <authorList>
            <person name="Yamashiro T."/>
            <person name="Shiraishi A."/>
            <person name="Nakayama K."/>
            <person name="Satake H."/>
        </authorList>
    </citation>
    <scope>NUCLEOTIDE SEQUENCE</scope>
</reference>
<dbReference type="SMART" id="SM00726">
    <property type="entry name" value="UIM"/>
    <property type="match status" value="2"/>
</dbReference>
<protein>
    <submittedName>
        <fullName evidence="3">Uncharacterized protein</fullName>
    </submittedName>
</protein>
<reference evidence="3" key="2">
    <citation type="submission" date="2022-01" db="EMBL/GenBank/DDBJ databases">
        <authorList>
            <person name="Yamashiro T."/>
            <person name="Shiraishi A."/>
            <person name="Satake H."/>
            <person name="Nakayama K."/>
        </authorList>
    </citation>
    <scope>NUCLEOTIDE SEQUENCE</scope>
</reference>
<dbReference type="EMBL" id="BQNB010009034">
    <property type="protein sequence ID" value="GJS57805.1"/>
    <property type="molecule type" value="Genomic_DNA"/>
</dbReference>
<feature type="region of interest" description="Disordered" evidence="1">
    <location>
        <begin position="352"/>
        <end position="371"/>
    </location>
</feature>
<sequence>MTVINANVLSNFVSLQCLSSLLNALLQNTMAEQNVPAQPPTRTDEQIVPRSQWLTIGKSNLLFNAQKIQKNPIFQISVDILSNTNFFQAFTASANVLVIYLQQFQKTIKALAITPVNPAHPFELPPSSDTVIDFVNELGYLELERLLAVTNPDTQFCKCCGESSLKQMLIMSRADMGVFTQGIQTIFLTQKQAQARNLKFVPKGESVEVFGMAIPDPLITEAIRQSSYYPKYLKMVAENTKKTPQESASTHPATKRATPKKPTTTTPVKQTKPAPPPSKKPSKRKLPQKVRKGKPTFQLVDEDDEAQQESNPQEEGNDPDLELAKKLSLETHQEKGEGEGDDADLERAIKLSLDPAFQPQGRAPVRGVTIRDPVSETTSKLHEVVGKGKAVVTEEQVAHSLVDLSKKKRTTDKFILIRRDQTPPDSTTGPSSQPEDDTSEKVIHESSSTSDSERTESDTETGSPKGDKVQGEIDSSTVTSGVSIPVSDPEKAHEALAGPDPEPMNEDQTGSDSGKLHVSLAGPNPEHMDDEFLATAYPKVHENLKLITDERVIDNKPESHSGSMSSLKNLDDTFNFGDQFLHDKPTEDDQEKSKAREESDSTIPDSSHQTVTSTPPVIAPFTEVSSSKPSLLVTPPPINTEATTITTSLPEITPFIALQLRVARLEQEMSEVKKTDHSADVLTSIRSQVPTAVDNYLGTKLDDALLKVLERHTADLIEKYSVLPGPESVKNQESEKSPKEIIKAKKEQDEEKQDSTYSIRSTDKVDLEEFDLKSALFSHMNKKKSANKNTTNYRLYHALMEALIADEDAMDKEVADKVKDHKRKHDSDDDEDDDDDEGPSAGSNQGRSTKRRHNSAASGSAKPPPKDDDQSSKKPRESEASASKQHPTLTSTGWQITDTREAGVDSSMHRSDPESEHSEQSSDDISKQDEGNDSDMEDTDNAHIPKVSTTTWFKPIPESERPATPEPEWTIPPNDFPEPENNWANTYATTYKVPEENKLQRKTYDIGSFIKWFCRRTGKKKLCKADLEGPAFNLVKAFHKNSVFLQYQMDECHKLLTNKVDLDNPEGHQILRNVYEPLPLGGPPGQVTIQPQFFFNKDLDYLLTGDKERKIALSISKLKAARYLDFGLEELVPSLWVEVTRIMTSRSAGPMASLTGGLEERNSTSTNTVSPLIMKQSDRRCEFSISEKDFKNLHPNDFEDLFLLNIQEKLNHLPKTDKTSLHTAVNMWIRNLVIRNRVGDLQLRIESYQTKINLERPNWDAADYYFKEDYTIVPKPRAVVYRDRNDQRKLMRLNELHKFSDGTLTRVMEKLDHMVKDFHLYEYNKGMETRKWSEDDKRRSKDFITAIEKRLQIRRIYRSLESFVGGRIRDIDYRLINRTTINLKMENGDGEYPSFQPHKGVKASANSDVMYSFTIAQDGDPLQDDVRLCLGDDLKKAQDHSQRQAVCFPWLGLCGKWKDGRGRESLASATSTCACTATAEGEIGGGPVLAIEGQSQETIDVEATSDENKWRRSVDCACNTVKAKWKEGQKATKGVSTTAVVAVVSGAQQLISSHGHGAKTILIYSDRYRTIPILYNLPDWIVYMGQIVLHLHSLDIIFSLFKNRQLDG</sequence>
<feature type="region of interest" description="Disordered" evidence="1">
    <location>
        <begin position="412"/>
        <end position="529"/>
    </location>
</feature>
<feature type="signal peptide" evidence="2">
    <location>
        <begin position="1"/>
        <end position="31"/>
    </location>
</feature>
<accession>A0ABQ4WYQ4</accession>
<feature type="region of interest" description="Disordered" evidence="1">
    <location>
        <begin position="240"/>
        <end position="320"/>
    </location>
</feature>
<organism evidence="3 4">
    <name type="scientific">Tanacetum coccineum</name>
    <dbReference type="NCBI Taxonomy" id="301880"/>
    <lineage>
        <taxon>Eukaryota</taxon>
        <taxon>Viridiplantae</taxon>
        <taxon>Streptophyta</taxon>
        <taxon>Embryophyta</taxon>
        <taxon>Tracheophyta</taxon>
        <taxon>Spermatophyta</taxon>
        <taxon>Magnoliopsida</taxon>
        <taxon>eudicotyledons</taxon>
        <taxon>Gunneridae</taxon>
        <taxon>Pentapetalae</taxon>
        <taxon>asterids</taxon>
        <taxon>campanulids</taxon>
        <taxon>Asterales</taxon>
        <taxon>Asteraceae</taxon>
        <taxon>Asteroideae</taxon>
        <taxon>Anthemideae</taxon>
        <taxon>Anthemidinae</taxon>
        <taxon>Tanacetum</taxon>
    </lineage>
</organism>
<feature type="compositionally biased region" description="Low complexity" evidence="1">
    <location>
        <begin position="260"/>
        <end position="272"/>
    </location>
</feature>
<evidence type="ECO:0000313" key="4">
    <source>
        <dbReference type="Proteomes" id="UP001151760"/>
    </source>
</evidence>
<dbReference type="InterPro" id="IPR003903">
    <property type="entry name" value="UIM_dom"/>
</dbReference>
<dbReference type="Proteomes" id="UP001151760">
    <property type="component" value="Unassembled WGS sequence"/>
</dbReference>
<feature type="compositionally biased region" description="Basic and acidic residues" evidence="1">
    <location>
        <begin position="580"/>
        <end position="599"/>
    </location>
</feature>
<comment type="caution">
    <text evidence="3">The sequence shown here is derived from an EMBL/GenBank/DDBJ whole genome shotgun (WGS) entry which is preliminary data.</text>
</comment>
<gene>
    <name evidence="3" type="ORF">Tco_0652589</name>
</gene>
<evidence type="ECO:0000313" key="3">
    <source>
        <dbReference type="EMBL" id="GJS57805.1"/>
    </source>
</evidence>
<proteinExistence type="predicted"/>
<feature type="region of interest" description="Disordered" evidence="1">
    <location>
        <begin position="551"/>
        <end position="614"/>
    </location>
</feature>
<feature type="compositionally biased region" description="Basic and acidic residues" evidence="1">
    <location>
        <begin position="412"/>
        <end position="422"/>
    </location>
</feature>
<feature type="compositionally biased region" description="Polar residues" evidence="1">
    <location>
        <begin position="473"/>
        <end position="482"/>
    </location>
</feature>
<keyword evidence="4" id="KW-1185">Reference proteome</keyword>
<feature type="compositionally biased region" description="Basic and acidic residues" evidence="1">
    <location>
        <begin position="864"/>
        <end position="879"/>
    </location>
</feature>